<proteinExistence type="predicted"/>
<organism evidence="1 2">
    <name type="scientific">Caldibacillus debilis</name>
    <dbReference type="NCBI Taxonomy" id="301148"/>
    <lineage>
        <taxon>Bacteria</taxon>
        <taxon>Bacillati</taxon>
        <taxon>Bacillota</taxon>
        <taxon>Bacilli</taxon>
        <taxon>Bacillales</taxon>
        <taxon>Bacillaceae</taxon>
        <taxon>Caldibacillus</taxon>
    </lineage>
</organism>
<comment type="caution">
    <text evidence="1">The sequence shown here is derived from an EMBL/GenBank/DDBJ whole genome shotgun (WGS) entry which is preliminary data.</text>
</comment>
<reference evidence="1 2" key="1">
    <citation type="submission" date="2018-03" db="EMBL/GenBank/DDBJ databases">
        <authorList>
            <person name="Keele B.F."/>
        </authorList>
    </citation>
    <scope>NUCLEOTIDE SEQUENCE [LARGE SCALE GENOMIC DNA]</scope>
    <source>
        <strain evidence="1">ZCTH4_d</strain>
    </source>
</reference>
<protein>
    <submittedName>
        <fullName evidence="1">Uncharacterized protein</fullName>
    </submittedName>
</protein>
<evidence type="ECO:0000313" key="1">
    <source>
        <dbReference type="EMBL" id="REJ28096.1"/>
    </source>
</evidence>
<gene>
    <name evidence="1" type="ORF">C6P37_09650</name>
</gene>
<name>A0A3E0K4A6_9BACI</name>
<dbReference type="EMBL" id="QEWE01000018">
    <property type="protein sequence ID" value="REJ28096.1"/>
    <property type="molecule type" value="Genomic_DNA"/>
</dbReference>
<dbReference type="Proteomes" id="UP000257014">
    <property type="component" value="Unassembled WGS sequence"/>
</dbReference>
<dbReference type="AlphaFoldDB" id="A0A3E0K4A6"/>
<sequence>MAGFQDVSIAAARNWVPLSHRSPAQTIFPKSETGIAKIFLPVRCMIFSKTGRIRHEGEWKMQKRFAELTGLSRKAHEDAGSL</sequence>
<evidence type="ECO:0000313" key="2">
    <source>
        <dbReference type="Proteomes" id="UP000257014"/>
    </source>
</evidence>
<accession>A0A3E0K4A6</accession>